<proteinExistence type="inferred from homology"/>
<dbReference type="Pfam" id="PF02446">
    <property type="entry name" value="Glyco_hydro_77"/>
    <property type="match status" value="1"/>
</dbReference>
<keyword evidence="6" id="KW-0963">Cytoplasm</keyword>
<dbReference type="Gene3D" id="2.60.40.10">
    <property type="entry name" value="Immunoglobulins"/>
    <property type="match status" value="2"/>
</dbReference>
<evidence type="ECO:0000313" key="14">
    <source>
        <dbReference type="Proteomes" id="UP001597511"/>
    </source>
</evidence>
<evidence type="ECO:0000256" key="11">
    <source>
        <dbReference type="ARBA" id="ARBA00031501"/>
    </source>
</evidence>
<keyword evidence="14" id="KW-1185">Reference proteome</keyword>
<dbReference type="RefSeq" id="WP_386102571.1">
    <property type="nucleotide sequence ID" value="NZ_JBHUOZ010000003.1"/>
</dbReference>
<dbReference type="EC" id="2.4.1.25" evidence="4"/>
<dbReference type="InterPro" id="IPR002044">
    <property type="entry name" value="CBM20"/>
</dbReference>
<comment type="subcellular location">
    <subcellularLocation>
        <location evidence="2">Cytoplasm</location>
    </subcellularLocation>
</comment>
<reference evidence="14" key="1">
    <citation type="journal article" date="2019" name="Int. J. Syst. Evol. Microbiol.">
        <title>The Global Catalogue of Microorganisms (GCM) 10K type strain sequencing project: providing services to taxonomists for standard genome sequencing and annotation.</title>
        <authorList>
            <consortium name="The Broad Institute Genomics Platform"/>
            <consortium name="The Broad Institute Genome Sequencing Center for Infectious Disease"/>
            <person name="Wu L."/>
            <person name="Ma J."/>
        </authorList>
    </citation>
    <scope>NUCLEOTIDE SEQUENCE [LARGE SCALE GENOMIC DNA]</scope>
    <source>
        <strain evidence="14">KCTC 23299</strain>
    </source>
</reference>
<evidence type="ECO:0000313" key="13">
    <source>
        <dbReference type="EMBL" id="MFD2921717.1"/>
    </source>
</evidence>
<evidence type="ECO:0000256" key="6">
    <source>
        <dbReference type="ARBA" id="ARBA00022490"/>
    </source>
</evidence>
<evidence type="ECO:0000256" key="7">
    <source>
        <dbReference type="ARBA" id="ARBA00022676"/>
    </source>
</evidence>
<dbReference type="PANTHER" id="PTHR32518:SF3">
    <property type="entry name" value="4-ALPHA-GLUCANOTRANSFERASE"/>
    <property type="match status" value="1"/>
</dbReference>
<dbReference type="PANTHER" id="PTHR32518">
    <property type="match status" value="1"/>
</dbReference>
<comment type="similarity">
    <text evidence="3">Belongs to the disproportionating enzyme family.</text>
</comment>
<gene>
    <name evidence="13" type="ORF">ACFS6H_18500</name>
</gene>
<dbReference type="SUPFAM" id="SSF49452">
    <property type="entry name" value="Starch-binding domain-like"/>
    <property type="match status" value="2"/>
</dbReference>
<evidence type="ECO:0000256" key="3">
    <source>
        <dbReference type="ARBA" id="ARBA00005684"/>
    </source>
</evidence>
<keyword evidence="8 13" id="KW-0808">Transferase</keyword>
<comment type="caution">
    <text evidence="13">The sequence shown here is derived from an EMBL/GenBank/DDBJ whole genome shotgun (WGS) entry which is preliminary data.</text>
</comment>
<dbReference type="InterPro" id="IPR003385">
    <property type="entry name" value="Glyco_hydro_77"/>
</dbReference>
<dbReference type="Gene3D" id="3.20.20.80">
    <property type="entry name" value="Glycosidases"/>
    <property type="match status" value="2"/>
</dbReference>
<dbReference type="GO" id="GO:0004134">
    <property type="term" value="F:4-alpha-glucanotransferase activity"/>
    <property type="evidence" value="ECO:0007669"/>
    <property type="project" value="UniProtKB-EC"/>
</dbReference>
<dbReference type="InterPro" id="IPR017853">
    <property type="entry name" value="GH"/>
</dbReference>
<name>A0ABW6AAC5_9BACT</name>
<dbReference type="PROSITE" id="PS51166">
    <property type="entry name" value="CBM20"/>
    <property type="match status" value="2"/>
</dbReference>
<evidence type="ECO:0000256" key="5">
    <source>
        <dbReference type="ARBA" id="ARBA00020295"/>
    </source>
</evidence>
<dbReference type="InterPro" id="IPR013784">
    <property type="entry name" value="Carb-bd-like_fold"/>
</dbReference>
<evidence type="ECO:0000256" key="10">
    <source>
        <dbReference type="ARBA" id="ARBA00031423"/>
    </source>
</evidence>
<evidence type="ECO:0000256" key="1">
    <source>
        <dbReference type="ARBA" id="ARBA00000439"/>
    </source>
</evidence>
<dbReference type="InterPro" id="IPR013783">
    <property type="entry name" value="Ig-like_fold"/>
</dbReference>
<feature type="domain" description="CBM20" evidence="12">
    <location>
        <begin position="128"/>
        <end position="242"/>
    </location>
</feature>
<dbReference type="Proteomes" id="UP001597511">
    <property type="component" value="Unassembled WGS sequence"/>
</dbReference>
<evidence type="ECO:0000256" key="2">
    <source>
        <dbReference type="ARBA" id="ARBA00004496"/>
    </source>
</evidence>
<feature type="domain" description="CBM20" evidence="12">
    <location>
        <begin position="1"/>
        <end position="102"/>
    </location>
</feature>
<protein>
    <recommendedName>
        <fullName evidence="5">4-alpha-glucanotransferase</fullName>
        <ecNumber evidence="4">2.4.1.25</ecNumber>
    </recommendedName>
    <alternativeName>
        <fullName evidence="10">Amylomaltase</fullName>
    </alternativeName>
    <alternativeName>
        <fullName evidence="11">Disproportionating enzyme</fullName>
    </alternativeName>
</protein>
<evidence type="ECO:0000256" key="9">
    <source>
        <dbReference type="ARBA" id="ARBA00023277"/>
    </source>
</evidence>
<evidence type="ECO:0000256" key="4">
    <source>
        <dbReference type="ARBA" id="ARBA00012560"/>
    </source>
</evidence>
<comment type="catalytic activity">
    <reaction evidence="1">
        <text>Transfers a segment of a (1-&gt;4)-alpha-D-glucan to a new position in an acceptor, which may be glucose or a (1-&gt;4)-alpha-D-glucan.</text>
        <dbReference type="EC" id="2.4.1.25"/>
    </reaction>
</comment>
<keyword evidence="7 13" id="KW-0328">Glycosyltransferase</keyword>
<sequence>MKLSFYIKYSTAFGETLFISGNVPELGGLDINHLVAMEYVNEFFWKAEVEIDRTDFNKNPVKYKYYLRSQNGELIADAALDRAVDIAAKGYESFTFSDVWNHAGDYENVFFTAPFANVLLPQATKTKAGKTTGTTHIFKVKAPLLNKHEVICLTGAGEVLKNWDTEAPVLLSHDGVWWTTRLNLSEERFPLTYKYGIYNTKEKTFVAYETGDNRIIHGNTGAGHLSILHDGFVQIKNNNWKGAGVAIPVFSLRSKNSFGVGEFADIKLLVDWAAKTGLKLIQLLPVNDTTATHTWMDSYPYAAISAFALHPQYINLARVAGKKHQKLIGSVKKKQKQLNELATVDYEEVMKFKLALLKELFEEDGKECLASDDYKTFYEQNQHWLKPYAAFSYLRDKNGTADFNEWKTYSSYNPAQVNRLFTSSAGSRQVQFFCYVQYHLHLQLKEATDYAHKKGIVVKGDIPIGVYRFGCDAWVAPGLYNMDQQAGAPPDDFAAVGQNWGFPTYNWKAMQADNFAWWRQRFRQMSNYFDLFRIDHILGFFRIWSIPINAVQGIMGRFVPCIAVHYVEFGENGIWFDQDRYCKPFINDHILYDTFNGHADTVKANFLQGNDRGGYDLLPAYDTQQKVEQHFATLEQTPDNERIKLGLFDLIANVILFEQEGSQGQEFHFRIAMEKTSSFKNLIPHVQDKLRELYINYFYRRQDGFWRKEAMQKLPPLKEVTNMLICGEDLGMVPDSVPQVMQQLGILSLEIQRMPKDAAKHFFLPSEAPYLSVITPSTHDMSTVRGWWEEDQQRTQAFFNQMLEQHGHAPYFCEPWINRAIILQHLYSPAMWSIFQLQDILGMSETLRRDNPADERINIPANAKHYWRYRMHLNLEDLIKEDDFNGELKGYVVNSGR</sequence>
<evidence type="ECO:0000256" key="8">
    <source>
        <dbReference type="ARBA" id="ARBA00022679"/>
    </source>
</evidence>
<organism evidence="13 14">
    <name type="scientific">Terrimonas rubra</name>
    <dbReference type="NCBI Taxonomy" id="1035890"/>
    <lineage>
        <taxon>Bacteria</taxon>
        <taxon>Pseudomonadati</taxon>
        <taxon>Bacteroidota</taxon>
        <taxon>Chitinophagia</taxon>
        <taxon>Chitinophagales</taxon>
        <taxon>Chitinophagaceae</taxon>
        <taxon>Terrimonas</taxon>
    </lineage>
</organism>
<evidence type="ECO:0000259" key="12">
    <source>
        <dbReference type="PROSITE" id="PS51166"/>
    </source>
</evidence>
<dbReference type="Pfam" id="PF00686">
    <property type="entry name" value="CBM_20"/>
    <property type="match status" value="1"/>
</dbReference>
<dbReference type="SUPFAM" id="SSF51445">
    <property type="entry name" value="(Trans)glycosidases"/>
    <property type="match status" value="1"/>
</dbReference>
<dbReference type="EMBL" id="JBHUOZ010000003">
    <property type="protein sequence ID" value="MFD2921717.1"/>
    <property type="molecule type" value="Genomic_DNA"/>
</dbReference>
<accession>A0ABW6AAC5</accession>
<keyword evidence="9" id="KW-0119">Carbohydrate metabolism</keyword>
<dbReference type="SMART" id="SM01065">
    <property type="entry name" value="CBM_2"/>
    <property type="match status" value="2"/>
</dbReference>